<dbReference type="InterPro" id="IPR050789">
    <property type="entry name" value="Diverse_Enzym_Activities"/>
</dbReference>
<keyword evidence="3" id="KW-1185">Reference proteome</keyword>
<dbReference type="PANTHER" id="PTHR43283:SF7">
    <property type="entry name" value="BETA-LACTAMASE-RELATED DOMAIN-CONTAINING PROTEIN"/>
    <property type="match status" value="1"/>
</dbReference>
<dbReference type="AlphaFoldDB" id="A0A544SRG9"/>
<name>A0A544SRG9_9BACI</name>
<keyword evidence="2" id="KW-0378">Hydrolase</keyword>
<dbReference type="Pfam" id="PF00144">
    <property type="entry name" value="Beta-lactamase"/>
    <property type="match status" value="1"/>
</dbReference>
<dbReference type="GO" id="GO:0016787">
    <property type="term" value="F:hydrolase activity"/>
    <property type="evidence" value="ECO:0007669"/>
    <property type="project" value="UniProtKB-KW"/>
</dbReference>
<feature type="domain" description="Beta-lactamase-related" evidence="1">
    <location>
        <begin position="66"/>
        <end position="301"/>
    </location>
</feature>
<dbReference type="OrthoDB" id="9773047at2"/>
<protein>
    <submittedName>
        <fullName evidence="2">Serine hydrolase</fullName>
    </submittedName>
</protein>
<accession>A0A544SRG9</accession>
<evidence type="ECO:0000259" key="1">
    <source>
        <dbReference type="Pfam" id="PF00144"/>
    </source>
</evidence>
<evidence type="ECO:0000313" key="3">
    <source>
        <dbReference type="Proteomes" id="UP000317316"/>
    </source>
</evidence>
<dbReference type="InterPro" id="IPR001466">
    <property type="entry name" value="Beta-lactam-related"/>
</dbReference>
<gene>
    <name evidence="2" type="ORF">FG382_22055</name>
</gene>
<dbReference type="Proteomes" id="UP000317316">
    <property type="component" value="Unassembled WGS sequence"/>
</dbReference>
<dbReference type="InterPro" id="IPR012338">
    <property type="entry name" value="Beta-lactam/transpept-like"/>
</dbReference>
<organism evidence="2 3">
    <name type="scientific">Psychrobacillus lasiicapitis</name>
    <dbReference type="NCBI Taxonomy" id="1636719"/>
    <lineage>
        <taxon>Bacteria</taxon>
        <taxon>Bacillati</taxon>
        <taxon>Bacillota</taxon>
        <taxon>Bacilli</taxon>
        <taxon>Bacillales</taxon>
        <taxon>Bacillaceae</taxon>
        <taxon>Psychrobacillus</taxon>
    </lineage>
</organism>
<dbReference type="Gene3D" id="3.40.710.10">
    <property type="entry name" value="DD-peptidase/beta-lactamase superfamily"/>
    <property type="match status" value="1"/>
</dbReference>
<comment type="caution">
    <text evidence="2">The sequence shown here is derived from an EMBL/GenBank/DDBJ whole genome shotgun (WGS) entry which is preliminary data.</text>
</comment>
<dbReference type="SUPFAM" id="SSF56601">
    <property type="entry name" value="beta-lactamase/transpeptidase-like"/>
    <property type="match status" value="1"/>
</dbReference>
<sequence length="320" mass="36677">MVIKNKQKIVNNSWMELRFHLRVIYFRWKSRMSEAILRLYEQNDSIQNLYVSVSNKEIFNSQQKSVSKLINIRSMTKSIVSLLIGIAFKEEYIKSLETPINYYLPDAPGHIGIRDLLTMSSGFDIDDKNLYGLVLNSKDWVKSILDLPLSGERDFRYKGVDYHLLSAIISKSTGLKMSSFAHIKFFSKLGINDVEWENDPQGVTVGSTGLKISFESLIKISKLLINNGFDYNNEIISNDWIKTSVENRISTNLSYGDYGYGWWLKSYRGNEIYRALGSGGQQILIYPMEKISVIITADTKTFTHLESEDLSNKILDIITS</sequence>
<dbReference type="PANTHER" id="PTHR43283">
    <property type="entry name" value="BETA-LACTAMASE-RELATED"/>
    <property type="match status" value="1"/>
</dbReference>
<dbReference type="EMBL" id="VDGH01000020">
    <property type="protein sequence ID" value="TQR07802.1"/>
    <property type="molecule type" value="Genomic_DNA"/>
</dbReference>
<proteinExistence type="predicted"/>
<evidence type="ECO:0000313" key="2">
    <source>
        <dbReference type="EMBL" id="TQR07802.1"/>
    </source>
</evidence>
<reference evidence="2 3" key="1">
    <citation type="submission" date="2019-05" db="EMBL/GenBank/DDBJ databases">
        <title>Psychrobacillus vulpis sp. nov., a new species isolated from feces of a red fox that inhabits in The Tablas de Daimiel Natural Park, Albacete, Spain.</title>
        <authorList>
            <person name="Rodriguez M."/>
            <person name="Reina J.C."/>
            <person name="Bejar V."/>
            <person name="Llamas I."/>
        </authorList>
    </citation>
    <scope>NUCLEOTIDE SEQUENCE [LARGE SCALE GENOMIC DNA]</scope>
    <source>
        <strain evidence="2 3">NEAU-3TGS17</strain>
    </source>
</reference>